<proteinExistence type="predicted"/>
<comment type="cofactor">
    <cofactor evidence="1">
        <name>a divalent metal cation</name>
        <dbReference type="ChEBI" id="CHEBI:60240"/>
    </cofactor>
</comment>
<dbReference type="EMBL" id="CAJNOJ010000315">
    <property type="protein sequence ID" value="CAF1393551.1"/>
    <property type="molecule type" value="Genomic_DNA"/>
</dbReference>
<sequence length="171" mass="19254">MMIVSSDGYIISMIGPYLTDFTNNGASMIRHIFGIPNLHACLLGKKTDSQLTTAEANETRFVTKIRWVVESANGTVKTWGLFDRVMANSMIPITGDLLSIVCTLINAYRPLFVRDVSNDDKVANTILGRVNQGNELKDYIDRLKNEKEKKSKWIRIDANDAVRDFPILDLD</sequence>
<comment type="caution">
    <text evidence="4">The sequence shown here is derived from an EMBL/GenBank/DDBJ whole genome shotgun (WGS) entry which is preliminary data.</text>
</comment>
<organism evidence="4 5">
    <name type="scientific">Adineta ricciae</name>
    <name type="common">Rotifer</name>
    <dbReference type="NCBI Taxonomy" id="249248"/>
    <lineage>
        <taxon>Eukaryota</taxon>
        <taxon>Metazoa</taxon>
        <taxon>Spiralia</taxon>
        <taxon>Gnathifera</taxon>
        <taxon>Rotifera</taxon>
        <taxon>Eurotatoria</taxon>
        <taxon>Bdelloidea</taxon>
        <taxon>Adinetida</taxon>
        <taxon>Adinetidae</taxon>
        <taxon>Adineta</taxon>
    </lineage>
</organism>
<evidence type="ECO:0000313" key="4">
    <source>
        <dbReference type="EMBL" id="CAF1393551.1"/>
    </source>
</evidence>
<dbReference type="Pfam" id="PF13359">
    <property type="entry name" value="DDE_Tnp_4"/>
    <property type="match status" value="1"/>
</dbReference>
<keyword evidence="2" id="KW-0479">Metal-binding</keyword>
<dbReference type="GO" id="GO:0046872">
    <property type="term" value="F:metal ion binding"/>
    <property type="evidence" value="ECO:0007669"/>
    <property type="project" value="UniProtKB-KW"/>
</dbReference>
<dbReference type="InterPro" id="IPR027806">
    <property type="entry name" value="HARBI1_dom"/>
</dbReference>
<feature type="domain" description="DDE Tnp4" evidence="3">
    <location>
        <begin position="45"/>
        <end position="106"/>
    </location>
</feature>
<evidence type="ECO:0000256" key="1">
    <source>
        <dbReference type="ARBA" id="ARBA00001968"/>
    </source>
</evidence>
<evidence type="ECO:0000259" key="3">
    <source>
        <dbReference type="Pfam" id="PF13359"/>
    </source>
</evidence>
<accession>A0A815KNW3</accession>
<dbReference type="AlphaFoldDB" id="A0A815KNW3"/>
<evidence type="ECO:0000313" key="5">
    <source>
        <dbReference type="Proteomes" id="UP000663852"/>
    </source>
</evidence>
<evidence type="ECO:0000256" key="2">
    <source>
        <dbReference type="ARBA" id="ARBA00022723"/>
    </source>
</evidence>
<protein>
    <recommendedName>
        <fullName evidence="3">DDE Tnp4 domain-containing protein</fullName>
    </recommendedName>
</protein>
<dbReference type="Proteomes" id="UP000663852">
    <property type="component" value="Unassembled WGS sequence"/>
</dbReference>
<reference evidence="4" key="1">
    <citation type="submission" date="2021-02" db="EMBL/GenBank/DDBJ databases">
        <authorList>
            <person name="Nowell W R."/>
        </authorList>
    </citation>
    <scope>NUCLEOTIDE SEQUENCE</scope>
</reference>
<dbReference type="OrthoDB" id="10049726at2759"/>
<gene>
    <name evidence="4" type="ORF">EDS130_LOCUS35607</name>
</gene>
<name>A0A815KNW3_ADIRI</name>